<feature type="chain" id="PRO_5045210658" description="Sulfur globule protein" evidence="2">
    <location>
        <begin position="25"/>
        <end position="63"/>
    </location>
</feature>
<organism evidence="3 4">
    <name type="scientific">Sphingomonas oryzagri</name>
    <dbReference type="NCBI Taxonomy" id="3042314"/>
    <lineage>
        <taxon>Bacteria</taxon>
        <taxon>Pseudomonadati</taxon>
        <taxon>Pseudomonadota</taxon>
        <taxon>Alphaproteobacteria</taxon>
        <taxon>Sphingomonadales</taxon>
        <taxon>Sphingomonadaceae</taxon>
        <taxon>Sphingomonas</taxon>
    </lineage>
</organism>
<dbReference type="Proteomes" id="UP001160625">
    <property type="component" value="Unassembled WGS sequence"/>
</dbReference>
<evidence type="ECO:0000256" key="1">
    <source>
        <dbReference type="SAM" id="MobiDB-lite"/>
    </source>
</evidence>
<keyword evidence="4" id="KW-1185">Reference proteome</keyword>
<sequence length="63" mass="7258">MRLLAIVAAATLVTAGFSASPAAARPGWDHGHGRPGHHHGWHKRKVCRTVWHHHHRVRRCYWR</sequence>
<keyword evidence="2" id="KW-0732">Signal</keyword>
<dbReference type="RefSeq" id="WP_281042925.1">
    <property type="nucleotide sequence ID" value="NZ_JARYGZ010000001.1"/>
</dbReference>
<evidence type="ECO:0008006" key="5">
    <source>
        <dbReference type="Google" id="ProtNLM"/>
    </source>
</evidence>
<feature type="signal peptide" evidence="2">
    <location>
        <begin position="1"/>
        <end position="24"/>
    </location>
</feature>
<gene>
    <name evidence="3" type="ORF">QGN17_02410</name>
</gene>
<reference evidence="3" key="1">
    <citation type="submission" date="2023-04" db="EMBL/GenBank/DDBJ databases">
        <title>Sphingomonas sp. MAHUQ-71 isolated from rice field.</title>
        <authorList>
            <person name="Huq M.A."/>
        </authorList>
    </citation>
    <scope>NUCLEOTIDE SEQUENCE</scope>
    <source>
        <strain evidence="3">MAHUQ-71</strain>
    </source>
</reference>
<evidence type="ECO:0000256" key="2">
    <source>
        <dbReference type="SAM" id="SignalP"/>
    </source>
</evidence>
<feature type="region of interest" description="Disordered" evidence="1">
    <location>
        <begin position="21"/>
        <end position="40"/>
    </location>
</feature>
<accession>A0ABT6MWZ8</accession>
<dbReference type="EMBL" id="JARYGZ010000001">
    <property type="protein sequence ID" value="MDH7637574.1"/>
    <property type="molecule type" value="Genomic_DNA"/>
</dbReference>
<protein>
    <recommendedName>
        <fullName evidence="5">Sulfur globule protein</fullName>
    </recommendedName>
</protein>
<evidence type="ECO:0000313" key="3">
    <source>
        <dbReference type="EMBL" id="MDH7637574.1"/>
    </source>
</evidence>
<evidence type="ECO:0000313" key="4">
    <source>
        <dbReference type="Proteomes" id="UP001160625"/>
    </source>
</evidence>
<name>A0ABT6MWZ8_9SPHN</name>
<proteinExistence type="predicted"/>
<comment type="caution">
    <text evidence="3">The sequence shown here is derived from an EMBL/GenBank/DDBJ whole genome shotgun (WGS) entry which is preliminary data.</text>
</comment>